<organism evidence="1 2">
    <name type="scientific">Streptomyces globisporus</name>
    <dbReference type="NCBI Taxonomy" id="1908"/>
    <lineage>
        <taxon>Bacteria</taxon>
        <taxon>Bacillati</taxon>
        <taxon>Actinomycetota</taxon>
        <taxon>Actinomycetes</taxon>
        <taxon>Kitasatosporales</taxon>
        <taxon>Streptomycetaceae</taxon>
        <taxon>Streptomyces</taxon>
    </lineage>
</organism>
<gene>
    <name evidence="1" type="ORF">D3105_34020</name>
</gene>
<dbReference type="EMBL" id="QWFA01000408">
    <property type="protein sequence ID" value="ROV64250.1"/>
    <property type="molecule type" value="Genomic_DNA"/>
</dbReference>
<dbReference type="Proteomes" id="UP000285596">
    <property type="component" value="Unassembled WGS sequence"/>
</dbReference>
<protein>
    <submittedName>
        <fullName evidence="1">Uncharacterized protein</fullName>
    </submittedName>
</protein>
<dbReference type="RefSeq" id="WP_133305751.1">
    <property type="nucleotide sequence ID" value="NZ_QWFA01000408.1"/>
</dbReference>
<reference evidence="1 2" key="1">
    <citation type="submission" date="2018-08" db="EMBL/GenBank/DDBJ databases">
        <title>Streptomyces globisporus 1912-4Crt, whole genome shotgun sequence.</title>
        <authorList>
            <person name="Matselyukh B."/>
        </authorList>
    </citation>
    <scope>NUCLEOTIDE SEQUENCE [LARGE SCALE GENOMIC DNA]</scope>
    <source>
        <strain evidence="1 2">1912-4Crt</strain>
    </source>
</reference>
<evidence type="ECO:0000313" key="1">
    <source>
        <dbReference type="EMBL" id="ROV64250.1"/>
    </source>
</evidence>
<evidence type="ECO:0000313" key="2">
    <source>
        <dbReference type="Proteomes" id="UP000285596"/>
    </source>
</evidence>
<feature type="non-terminal residue" evidence="1">
    <location>
        <position position="1"/>
    </location>
</feature>
<proteinExistence type="predicted"/>
<sequence length="273" mass="29674">PAPAPGTAAPTPPDPLKAFTDTVLDTLHRAYPSLFVPPLMLRHPHLAKLWYGDGRMRTALHNERQVREALNRPTLAQSLDDLTTTGVPVTLTEDGKVRRGHHTLILRARLTDRRFETTLSERSLRNAVIGTEISGQGQQESTTLSAGVELGISPRDHDKDPGTGLPRQAGNVSLGARYAQTRTRATKNTVAVAHDQLTFQNGADLYSYQVELGATFEGHRRPRGWTRLVSVGLLGAGVFVSKVAERPLFARGTETVGRVELAVPAAHGSDRHA</sequence>
<dbReference type="AlphaFoldDB" id="A0A423UPJ5"/>
<name>A0A423UPJ5_STRGL</name>
<comment type="caution">
    <text evidence="1">The sequence shown here is derived from an EMBL/GenBank/DDBJ whole genome shotgun (WGS) entry which is preliminary data.</text>
</comment>
<accession>A0A423UPJ5</accession>
<feature type="non-terminal residue" evidence="1">
    <location>
        <position position="273"/>
    </location>
</feature>